<gene>
    <name evidence="2" type="ORF">BCR42DRAFT_415176</name>
</gene>
<dbReference type="EMBL" id="MCGE01000011">
    <property type="protein sequence ID" value="ORZ16498.1"/>
    <property type="molecule type" value="Genomic_DNA"/>
</dbReference>
<comment type="caution">
    <text evidence="2">The sequence shown here is derived from an EMBL/GenBank/DDBJ whole genome shotgun (WGS) entry which is preliminary data.</text>
</comment>
<dbReference type="Gene3D" id="3.40.50.1820">
    <property type="entry name" value="alpha/beta hydrolase"/>
    <property type="match status" value="1"/>
</dbReference>
<evidence type="ECO:0000313" key="2">
    <source>
        <dbReference type="EMBL" id="ORZ16498.1"/>
    </source>
</evidence>
<dbReference type="OrthoDB" id="446723at2759"/>
<evidence type="ECO:0000259" key="1">
    <source>
        <dbReference type="Pfam" id="PF00561"/>
    </source>
</evidence>
<dbReference type="PANTHER" id="PTHR12277:SF81">
    <property type="entry name" value="PROTEIN ABHD13"/>
    <property type="match status" value="1"/>
</dbReference>
<reference evidence="2 3" key="1">
    <citation type="submission" date="2016-07" db="EMBL/GenBank/DDBJ databases">
        <title>Pervasive Adenine N6-methylation of Active Genes in Fungi.</title>
        <authorList>
            <consortium name="DOE Joint Genome Institute"/>
            <person name="Mondo S.J."/>
            <person name="Dannebaum R.O."/>
            <person name="Kuo R.C."/>
            <person name="Labutti K."/>
            <person name="Haridas S."/>
            <person name="Kuo A."/>
            <person name="Salamov A."/>
            <person name="Ahrendt S.R."/>
            <person name="Lipzen A."/>
            <person name="Sullivan W."/>
            <person name="Andreopoulos W.B."/>
            <person name="Clum A."/>
            <person name="Lindquist E."/>
            <person name="Daum C."/>
            <person name="Ramamoorthy G.K."/>
            <person name="Gryganskyi A."/>
            <person name="Culley D."/>
            <person name="Magnuson J.K."/>
            <person name="James T.Y."/>
            <person name="O'Malley M.A."/>
            <person name="Stajich J.E."/>
            <person name="Spatafora J.W."/>
            <person name="Visel A."/>
            <person name="Grigoriev I.V."/>
        </authorList>
    </citation>
    <scope>NUCLEOTIDE SEQUENCE [LARGE SCALE GENOMIC DNA]</scope>
    <source>
        <strain evidence="2 3">NRRL 1336</strain>
    </source>
</reference>
<dbReference type="Proteomes" id="UP000193560">
    <property type="component" value="Unassembled WGS sequence"/>
</dbReference>
<keyword evidence="2" id="KW-0378">Hydrolase</keyword>
<dbReference type="STRING" id="90262.A0A1X2IH80"/>
<evidence type="ECO:0000313" key="3">
    <source>
        <dbReference type="Proteomes" id="UP000193560"/>
    </source>
</evidence>
<dbReference type="AlphaFoldDB" id="A0A1X2IH80"/>
<keyword evidence="3" id="KW-1185">Reference proteome</keyword>
<protein>
    <submittedName>
        <fullName evidence="2">Alpha/Beta hydrolase protein</fullName>
    </submittedName>
</protein>
<organism evidence="2 3">
    <name type="scientific">Absidia repens</name>
    <dbReference type="NCBI Taxonomy" id="90262"/>
    <lineage>
        <taxon>Eukaryota</taxon>
        <taxon>Fungi</taxon>
        <taxon>Fungi incertae sedis</taxon>
        <taxon>Mucoromycota</taxon>
        <taxon>Mucoromycotina</taxon>
        <taxon>Mucoromycetes</taxon>
        <taxon>Mucorales</taxon>
        <taxon>Cunninghamellaceae</taxon>
        <taxon>Absidia</taxon>
    </lineage>
</organism>
<dbReference type="PANTHER" id="PTHR12277">
    <property type="entry name" value="ALPHA/BETA HYDROLASE DOMAIN-CONTAINING PROTEIN"/>
    <property type="match status" value="1"/>
</dbReference>
<sequence length="376" mass="42534">MNLLRASVILLTSLATLYAALIICLTFETPQRWVIYFHWLHIPLFPKFHSPEHFGFAHNSIRNFKIQTNDNLSLGAWHILPKDYHTKEGLRYIGKVDDDVFDRALQDPDYETVIYFHGNALSRASSMRIDLYKNLMNRYPKLNIFTIDYRGFGDSNGIPSEDGLALDARAAWDWLMSKKVSPDRITLIGHSLGTGVSTTLAHDVSKAGTPPKALILKAAFASLPRLVLEYRLLEIIHILGPLNQIPIGNEWFKSHLKSKFDSLSRIPDVDCPILIVVGSKDFEIPATQSNLLFYGAIGGNPIQYNKQWLENGPSNIQVSQVENEATVYTTSKSTTKSSAAMVKLVCLEHANHNNLGYYDYFYESVHDITSWQTIDM</sequence>
<accession>A0A1X2IH80</accession>
<dbReference type="InterPro" id="IPR029058">
    <property type="entry name" value="AB_hydrolase_fold"/>
</dbReference>
<dbReference type="SUPFAM" id="SSF53474">
    <property type="entry name" value="alpha/beta-Hydrolases"/>
    <property type="match status" value="1"/>
</dbReference>
<dbReference type="GO" id="GO:0016787">
    <property type="term" value="F:hydrolase activity"/>
    <property type="evidence" value="ECO:0007669"/>
    <property type="project" value="UniProtKB-KW"/>
</dbReference>
<name>A0A1X2IH80_9FUNG</name>
<proteinExistence type="predicted"/>
<dbReference type="Pfam" id="PF00561">
    <property type="entry name" value="Abhydrolase_1"/>
    <property type="match status" value="1"/>
</dbReference>
<dbReference type="InterPro" id="IPR000073">
    <property type="entry name" value="AB_hydrolase_1"/>
</dbReference>
<feature type="domain" description="AB hydrolase-1" evidence="1">
    <location>
        <begin position="112"/>
        <end position="204"/>
    </location>
</feature>